<dbReference type="AlphaFoldDB" id="J8ZWB5"/>
<dbReference type="HOGENOM" id="CLU_2003878_0_0_1"/>
<dbReference type="Proteomes" id="UP000003163">
    <property type="component" value="Unassembled WGS sequence"/>
</dbReference>
<gene>
    <name evidence="1" type="ORF">EDEG_01721</name>
</gene>
<dbReference type="InParanoid" id="J8ZWB5"/>
<protein>
    <submittedName>
        <fullName evidence="1">Uncharacterized protein</fullName>
    </submittedName>
</protein>
<name>J8ZWB5_EDHAE</name>
<dbReference type="EMBL" id="AFBI03000026">
    <property type="protein sequence ID" value="EJW03988.1"/>
    <property type="molecule type" value="Genomic_DNA"/>
</dbReference>
<proteinExistence type="predicted"/>
<reference evidence="2" key="2">
    <citation type="submission" date="2015-07" db="EMBL/GenBank/DDBJ databases">
        <title>Contrasting host-pathogen interactions and genome evolution in two generalist and specialist microsporidian pathogens of mosquitoes.</title>
        <authorList>
            <consortium name="The Broad Institute Genomics Platform"/>
            <consortium name="The Broad Institute Genome Sequencing Center for Infectious Disease"/>
            <person name="Cuomo C.A."/>
            <person name="Sanscrainte N.D."/>
            <person name="Goldberg J.M."/>
            <person name="Heiman D."/>
            <person name="Young S."/>
            <person name="Zeng Q."/>
            <person name="Becnel J.J."/>
            <person name="Birren B.W."/>
        </authorList>
    </citation>
    <scope>NUCLEOTIDE SEQUENCE [LARGE SCALE GENOMIC DNA]</scope>
    <source>
        <strain evidence="2">USNM 41457</strain>
    </source>
</reference>
<organism evidence="1 2">
    <name type="scientific">Edhazardia aedis (strain USNM 41457)</name>
    <name type="common">Microsporidian parasite</name>
    <dbReference type="NCBI Taxonomy" id="1003232"/>
    <lineage>
        <taxon>Eukaryota</taxon>
        <taxon>Fungi</taxon>
        <taxon>Fungi incertae sedis</taxon>
        <taxon>Microsporidia</taxon>
        <taxon>Edhazardia</taxon>
    </lineage>
</organism>
<evidence type="ECO:0000313" key="2">
    <source>
        <dbReference type="Proteomes" id="UP000003163"/>
    </source>
</evidence>
<sequence length="124" mass="14336">MKIDDLLDVSIHTTKTESEKNMIDDSKISDKSSWLENKIPENVTFYSYITTTIETIITPHKTIFVTETPFTSYVTTTEEFLTTPLATVYIADFQNKTEKDNIKNNAYKTLQHKKNLKQIVLIII</sequence>
<dbReference type="VEuPathDB" id="MicrosporidiaDB:EDEG_01721"/>
<comment type="caution">
    <text evidence="1">The sequence shown here is derived from an EMBL/GenBank/DDBJ whole genome shotgun (WGS) entry which is preliminary data.</text>
</comment>
<evidence type="ECO:0000313" key="1">
    <source>
        <dbReference type="EMBL" id="EJW03988.1"/>
    </source>
</evidence>
<reference evidence="1 2" key="1">
    <citation type="submission" date="2011-08" db="EMBL/GenBank/DDBJ databases">
        <authorList>
            <person name="Liu Z.J."/>
            <person name="Shi F.L."/>
            <person name="Lu J.Q."/>
            <person name="Li M."/>
            <person name="Wang Z.L."/>
        </authorList>
    </citation>
    <scope>NUCLEOTIDE SEQUENCE [LARGE SCALE GENOMIC DNA]</scope>
    <source>
        <strain evidence="1 2">USNM 41457</strain>
    </source>
</reference>
<keyword evidence="2" id="KW-1185">Reference proteome</keyword>
<accession>J8ZWB5</accession>